<accession>A0A1S4C6Y9</accession>
<protein>
    <submittedName>
        <fullName evidence="2">Uncharacterized protein LOC107815609</fullName>
    </submittedName>
</protein>
<name>A0A1S4C6Y9_TOBAC</name>
<organism evidence="1 2">
    <name type="scientific">Nicotiana tabacum</name>
    <name type="common">Common tobacco</name>
    <dbReference type="NCBI Taxonomy" id="4097"/>
    <lineage>
        <taxon>Eukaryota</taxon>
        <taxon>Viridiplantae</taxon>
        <taxon>Streptophyta</taxon>
        <taxon>Embryophyta</taxon>
        <taxon>Tracheophyta</taxon>
        <taxon>Spermatophyta</taxon>
        <taxon>Magnoliopsida</taxon>
        <taxon>eudicotyledons</taxon>
        <taxon>Gunneridae</taxon>
        <taxon>Pentapetalae</taxon>
        <taxon>asterids</taxon>
        <taxon>lamiids</taxon>
        <taxon>Solanales</taxon>
        <taxon>Solanaceae</taxon>
        <taxon>Nicotianoideae</taxon>
        <taxon>Nicotianeae</taxon>
        <taxon>Nicotiana</taxon>
    </lineage>
</organism>
<dbReference type="PANTHER" id="PTHR33962:SF1">
    <property type="entry name" value="RECQ-MEDIATED GENOME INSTABILITY PROTEIN 2"/>
    <property type="match status" value="1"/>
</dbReference>
<dbReference type="Proteomes" id="UP000790787">
    <property type="component" value="Chromosome 9"/>
</dbReference>
<evidence type="ECO:0000313" key="2">
    <source>
        <dbReference type="RefSeq" id="XP_016496704.1"/>
    </source>
</evidence>
<reference evidence="2" key="2">
    <citation type="submission" date="2025-08" db="UniProtKB">
        <authorList>
            <consortium name="RefSeq"/>
        </authorList>
    </citation>
    <scope>IDENTIFICATION</scope>
    <source>
        <tissue evidence="2">Leaf</tissue>
    </source>
</reference>
<dbReference type="GO" id="GO:0043007">
    <property type="term" value="P:maintenance of rDNA"/>
    <property type="evidence" value="ECO:0000318"/>
    <property type="project" value="GO_Central"/>
</dbReference>
<dbReference type="GO" id="GO:2000042">
    <property type="term" value="P:negative regulation of double-strand break repair via homologous recombination"/>
    <property type="evidence" value="ECO:0000318"/>
    <property type="project" value="GO_Central"/>
</dbReference>
<dbReference type="InterPro" id="IPR012340">
    <property type="entry name" value="NA-bd_OB-fold"/>
</dbReference>
<reference evidence="1" key="1">
    <citation type="journal article" date="2014" name="Nat. Commun.">
        <title>The tobacco genome sequence and its comparison with those of tomato and potato.</title>
        <authorList>
            <person name="Sierro N."/>
            <person name="Battey J.N."/>
            <person name="Ouadi S."/>
            <person name="Bakaher N."/>
            <person name="Bovet L."/>
            <person name="Willig A."/>
            <person name="Goepfert S."/>
            <person name="Peitsch M.C."/>
            <person name="Ivanov N.V."/>
        </authorList>
    </citation>
    <scope>NUCLEOTIDE SEQUENCE [LARGE SCALE GENOMIC DNA]</scope>
</reference>
<keyword evidence="1" id="KW-1185">Reference proteome</keyword>
<dbReference type="STRING" id="4097.A0A1S4C6Y9"/>
<dbReference type="GO" id="GO:0005829">
    <property type="term" value="C:cytosol"/>
    <property type="evidence" value="ECO:0000318"/>
    <property type="project" value="GO_Central"/>
</dbReference>
<dbReference type="OrthoDB" id="59690at2759"/>
<dbReference type="InterPro" id="IPR032245">
    <property type="entry name" value="RMI2"/>
</dbReference>
<proteinExistence type="predicted"/>
<gene>
    <name evidence="2" type="primary">LOC107815609</name>
</gene>
<dbReference type="AlphaFoldDB" id="A0A1S4C6Y9"/>
<dbReference type="Pfam" id="PF16100">
    <property type="entry name" value="RMI2"/>
    <property type="match status" value="1"/>
</dbReference>
<dbReference type="RefSeq" id="XP_016496704.1">
    <property type="nucleotide sequence ID" value="XM_016641218.1"/>
</dbReference>
<dbReference type="RefSeq" id="XP_016496704.1">
    <property type="nucleotide sequence ID" value="XM_016641218.2"/>
</dbReference>
<dbReference type="OMA" id="WYLEVME"/>
<dbReference type="FunFam" id="2.40.50.140:FF:000345">
    <property type="entry name" value="RecQ-mediated genome instability-like protein"/>
    <property type="match status" value="1"/>
</dbReference>
<dbReference type="PaxDb" id="4097-A0A1S4C6Y9"/>
<dbReference type="KEGG" id="nta:107815609"/>
<dbReference type="GO" id="GO:0016607">
    <property type="term" value="C:nuclear speck"/>
    <property type="evidence" value="ECO:0000318"/>
    <property type="project" value="GO_Central"/>
</dbReference>
<evidence type="ECO:0000313" key="1">
    <source>
        <dbReference type="Proteomes" id="UP000790787"/>
    </source>
</evidence>
<dbReference type="PANTHER" id="PTHR33962">
    <property type="entry name" value="RECQ-MEDIATED GENOME INSTABILITY PROTEIN 2 RMI2"/>
    <property type="match status" value="1"/>
</dbReference>
<dbReference type="GO" id="GO:0033045">
    <property type="term" value="P:regulation of sister chromatid segregation"/>
    <property type="evidence" value="ECO:0000318"/>
    <property type="project" value="GO_Central"/>
</dbReference>
<sequence>MDYSLAALKLLCSQLKDAKETVTQKSNAAFTLEGILFQRAWLQGILVSTPTADSSGRFLLDDGTGVIELLLTGDFLNLSMEIGKYIMVVGGYFVRKGGLPFIKVHKIVDLSRVPDREAMWYLEVVEAFKLFYQLPPFED</sequence>
<dbReference type="GO" id="GO:0006281">
    <property type="term" value="P:DNA repair"/>
    <property type="evidence" value="ECO:0000318"/>
    <property type="project" value="GO_Central"/>
</dbReference>
<dbReference type="Gene3D" id="2.40.50.140">
    <property type="entry name" value="Nucleic acid-binding proteins"/>
    <property type="match status" value="1"/>
</dbReference>
<dbReference type="GeneID" id="107815609"/>